<dbReference type="AlphaFoldDB" id="A0A850H607"/>
<evidence type="ECO:0000313" key="2">
    <source>
        <dbReference type="Proteomes" id="UP000561438"/>
    </source>
</evidence>
<dbReference type="RefSeq" id="WP_176268360.1">
    <property type="nucleotide sequence ID" value="NZ_JABWGV010000010.1"/>
</dbReference>
<gene>
    <name evidence="1" type="ORF">HUV48_14045</name>
</gene>
<protein>
    <submittedName>
        <fullName evidence="1">Uncharacterized protein</fullName>
    </submittedName>
</protein>
<keyword evidence="2" id="KW-1185">Reference proteome</keyword>
<comment type="caution">
    <text evidence="1">The sequence shown here is derived from an EMBL/GenBank/DDBJ whole genome shotgun (WGS) entry which is preliminary data.</text>
</comment>
<organism evidence="1 2">
    <name type="scientific">Qipengyuania atrilutea</name>
    <dbReference type="NCBI Taxonomy" id="2744473"/>
    <lineage>
        <taxon>Bacteria</taxon>
        <taxon>Pseudomonadati</taxon>
        <taxon>Pseudomonadota</taxon>
        <taxon>Alphaproteobacteria</taxon>
        <taxon>Sphingomonadales</taxon>
        <taxon>Erythrobacteraceae</taxon>
        <taxon>Qipengyuania</taxon>
    </lineage>
</organism>
<evidence type="ECO:0000313" key="1">
    <source>
        <dbReference type="EMBL" id="NVD46130.1"/>
    </source>
</evidence>
<dbReference type="EMBL" id="JABWGV010000010">
    <property type="protein sequence ID" value="NVD46130.1"/>
    <property type="molecule type" value="Genomic_DNA"/>
</dbReference>
<sequence length="84" mass="9176">MIDAVEQAIIMRFEEITDLAFAGKPPALALLPDLDGVIIELAYWRLADNSIGHALSPRFERVGRVSVPIPLLRRAAVYEACGAT</sequence>
<accession>A0A850H607</accession>
<name>A0A850H607_9SPHN</name>
<dbReference type="Proteomes" id="UP000561438">
    <property type="component" value="Unassembled WGS sequence"/>
</dbReference>
<reference evidence="1 2" key="1">
    <citation type="submission" date="2020-06" db="EMBL/GenBank/DDBJ databases">
        <title>Altererythrobacter sp. HHU K3-1.</title>
        <authorList>
            <person name="Zhang D."/>
            <person name="Xue H."/>
        </authorList>
    </citation>
    <scope>NUCLEOTIDE SEQUENCE [LARGE SCALE GENOMIC DNA]</scope>
    <source>
        <strain evidence="1 2">HHU K3-1</strain>
    </source>
</reference>
<proteinExistence type="predicted"/>